<evidence type="ECO:0000313" key="5">
    <source>
        <dbReference type="Proteomes" id="UP001497512"/>
    </source>
</evidence>
<keyword evidence="1" id="KW-0677">Repeat</keyword>
<evidence type="ECO:0000256" key="2">
    <source>
        <dbReference type="PROSITE-ProRule" id="PRU00708"/>
    </source>
</evidence>
<name>A0ABP0UTI0_9BRYO</name>
<feature type="repeat" description="PPR" evidence="2">
    <location>
        <begin position="618"/>
        <end position="652"/>
    </location>
</feature>
<dbReference type="EMBL" id="OZ019898">
    <property type="protein sequence ID" value="CAK9229554.1"/>
    <property type="molecule type" value="Genomic_DNA"/>
</dbReference>
<protein>
    <recommendedName>
        <fullName evidence="3">DYW domain-containing protein</fullName>
    </recommendedName>
</protein>
<dbReference type="InterPro" id="IPR032867">
    <property type="entry name" value="DYW_dom"/>
</dbReference>
<dbReference type="PROSITE" id="PS51375">
    <property type="entry name" value="PPR"/>
    <property type="match status" value="11"/>
</dbReference>
<feature type="repeat" description="PPR" evidence="2">
    <location>
        <begin position="416"/>
        <end position="450"/>
    </location>
</feature>
<dbReference type="Pfam" id="PF20431">
    <property type="entry name" value="E_motif"/>
    <property type="match status" value="1"/>
</dbReference>
<dbReference type="Pfam" id="PF01535">
    <property type="entry name" value="PPR"/>
    <property type="match status" value="5"/>
</dbReference>
<sequence length="1034" mass="114947">MHSKKASSMHAMSNMLNACASLQALAEGRCIHKQIIQSGFESDLFVGNSLIDMYAKCASMEDTWRVFNKMPSWDVVSWNAMISGHVKCGQGQKALRLFQQMVQEGMEPDHITFVGVLNACASVAALEEGRFVHEQIIQRGLEFDVFVSNSLVDMYAKCGSMEDAWRVFNKMPLHDVVTWNALIFGHVKCGQGYKALELFQQMQQEVFNKIPCCDVVSWNIMISGHVKCGQGHKALALFRQMQLEGMKPNSATFAGVVNACASIVALEEGRHIHQQIIRSGCESDVNVQNSLIDMYAKCGSMEDAWRVFNKMASHDVVSWNIMILGHLKRGQRQKALQLFKQMQQEGMKPAPNTFVGVLNACASEVALEEGRHAHEQIIQSGFESDVFVGSSLINMYTKCGSMEDALRVFKKMPSHDVVSWNALIFGHVKYGQGRKSLELFQQMQLAGVELDPVTFVGVLNACASVVTLEEGRHAHEQIIQSGCESNVFVGSSLVNMYAKCGSLEDAQRVFNRMPVRDVVCCNAMIYGHVKCGQGQKALEVFQLMQQEGLEPDPATFIGVLNACTSVLALDEGRLTHEQVICSGYESDVSVSSSLVDMYAKCGSMEDAWRVFNMMPSHDVVPWTALIQGHVKCGHGQKALELYQQMQREGVEADLHTFVAALNACASVAALEEGRDIEERIIQCGCECNVFVASSLIDMYAKCGSMEDAWRVFNKRPSHDLVSFNAMILGLVQCAQGEKVLELFQEMQQEGVEPDAITFIDINDATFVCLLSTCNHASLVYEGLSYFDSMGSVYSISTTVEHYACIVDLLGRSGHLQEALDLIQTMPFQPNAAVWMALLSSCRIHSDVGMGEHIAKQALEADPGNAAGYVLLSNIYAAAGKWDLRANIQQQRKERGMKKNLGCTWIEVNNKVHTFVVDDQDHPCMLEIHAELERLSEHMTHEGYVPETEIVLHDVEQEEDMLRLCHHSEKLAIAFGLISTPPGTPLRITKNLRVCGDCHTASKFISKIVGRAILMRDTNRFHHFEDGICSCRDSW</sequence>
<feature type="repeat" description="PPR" evidence="2">
    <location>
        <begin position="719"/>
        <end position="753"/>
    </location>
</feature>
<dbReference type="Pfam" id="PF14432">
    <property type="entry name" value="DYW_deaminase"/>
    <property type="match status" value="1"/>
</dbReference>
<dbReference type="InterPro" id="IPR046960">
    <property type="entry name" value="PPR_At4g14850-like_plant"/>
</dbReference>
<dbReference type="InterPro" id="IPR011990">
    <property type="entry name" value="TPR-like_helical_dom_sf"/>
</dbReference>
<dbReference type="InterPro" id="IPR046848">
    <property type="entry name" value="E_motif"/>
</dbReference>
<feature type="repeat" description="PPR" evidence="2">
    <location>
        <begin position="144"/>
        <end position="178"/>
    </location>
</feature>
<dbReference type="InterPro" id="IPR002885">
    <property type="entry name" value="PPR_rpt"/>
</dbReference>
<accession>A0ABP0UTI0</accession>
<reference evidence="4" key="1">
    <citation type="submission" date="2024-02" db="EMBL/GenBank/DDBJ databases">
        <authorList>
            <consortium name="ELIXIR-Norway"/>
            <consortium name="Elixir Norway"/>
        </authorList>
    </citation>
    <scope>NUCLEOTIDE SEQUENCE</scope>
</reference>
<feature type="repeat" description="PPR" evidence="2">
    <location>
        <begin position="517"/>
        <end position="551"/>
    </location>
</feature>
<dbReference type="Pfam" id="PF13041">
    <property type="entry name" value="PPR_2"/>
    <property type="match status" value="7"/>
</dbReference>
<dbReference type="SUPFAM" id="SSF48452">
    <property type="entry name" value="TPR-like"/>
    <property type="match status" value="1"/>
</dbReference>
<organism evidence="4 5">
    <name type="scientific">Sphagnum troendelagicum</name>
    <dbReference type="NCBI Taxonomy" id="128251"/>
    <lineage>
        <taxon>Eukaryota</taxon>
        <taxon>Viridiplantae</taxon>
        <taxon>Streptophyta</taxon>
        <taxon>Embryophyta</taxon>
        <taxon>Bryophyta</taxon>
        <taxon>Sphagnophytina</taxon>
        <taxon>Sphagnopsida</taxon>
        <taxon>Sphagnales</taxon>
        <taxon>Sphagnaceae</taxon>
        <taxon>Sphagnum</taxon>
    </lineage>
</organism>
<dbReference type="Gene3D" id="1.25.40.10">
    <property type="entry name" value="Tetratricopeptide repeat domain"/>
    <property type="match status" value="8"/>
</dbReference>
<evidence type="ECO:0000256" key="1">
    <source>
        <dbReference type="ARBA" id="ARBA00022737"/>
    </source>
</evidence>
<dbReference type="PANTHER" id="PTHR24015:SF548">
    <property type="entry name" value="OS08G0340900 PROTEIN"/>
    <property type="match status" value="1"/>
</dbReference>
<evidence type="ECO:0000313" key="4">
    <source>
        <dbReference type="EMBL" id="CAK9229554.1"/>
    </source>
</evidence>
<feature type="domain" description="DYW" evidence="3">
    <location>
        <begin position="942"/>
        <end position="1034"/>
    </location>
</feature>
<evidence type="ECO:0000259" key="3">
    <source>
        <dbReference type="Pfam" id="PF14432"/>
    </source>
</evidence>
<feature type="repeat" description="PPR" evidence="2">
    <location>
        <begin position="74"/>
        <end position="108"/>
    </location>
</feature>
<feature type="repeat" description="PPR" evidence="2">
    <location>
        <begin position="315"/>
        <end position="349"/>
    </location>
</feature>
<feature type="repeat" description="PPR" evidence="2">
    <location>
        <begin position="214"/>
        <end position="248"/>
    </location>
</feature>
<proteinExistence type="predicted"/>
<keyword evidence="5" id="KW-1185">Reference proteome</keyword>
<gene>
    <name evidence="4" type="ORF">CSSPTR1EN2_LOCUS19791</name>
</gene>
<feature type="repeat" description="PPR" evidence="2">
    <location>
        <begin position="385"/>
        <end position="415"/>
    </location>
</feature>
<feature type="repeat" description="PPR" evidence="2">
    <location>
        <begin position="587"/>
        <end position="617"/>
    </location>
</feature>
<dbReference type="PANTHER" id="PTHR24015">
    <property type="entry name" value="OS07G0578800 PROTEIN-RELATED"/>
    <property type="match status" value="1"/>
</dbReference>
<feature type="repeat" description="PPR" evidence="2">
    <location>
        <begin position="284"/>
        <end position="314"/>
    </location>
</feature>
<dbReference type="Proteomes" id="UP001497512">
    <property type="component" value="Chromosome 6"/>
</dbReference>
<dbReference type="NCBIfam" id="TIGR00756">
    <property type="entry name" value="PPR"/>
    <property type="match status" value="12"/>
</dbReference>